<dbReference type="RefSeq" id="WP_281765647.1">
    <property type="nucleotide sequence ID" value="NZ_BRVO01000002.1"/>
</dbReference>
<proteinExistence type="predicted"/>
<dbReference type="Pfam" id="PF14060">
    <property type="entry name" value="DUF4252"/>
    <property type="match status" value="1"/>
</dbReference>
<evidence type="ECO:0000313" key="3">
    <source>
        <dbReference type="Proteomes" id="UP001143543"/>
    </source>
</evidence>
<evidence type="ECO:0008006" key="4">
    <source>
        <dbReference type="Google" id="ProtNLM"/>
    </source>
</evidence>
<keyword evidence="3" id="KW-1185">Reference proteome</keyword>
<organism evidence="2 3">
    <name type="scientific">Neptunitalea lumnitzerae</name>
    <dbReference type="NCBI Taxonomy" id="2965509"/>
    <lineage>
        <taxon>Bacteria</taxon>
        <taxon>Pseudomonadati</taxon>
        <taxon>Bacteroidota</taxon>
        <taxon>Flavobacteriia</taxon>
        <taxon>Flavobacteriales</taxon>
        <taxon>Flavobacteriaceae</taxon>
        <taxon>Neptunitalea</taxon>
    </lineage>
</organism>
<evidence type="ECO:0000313" key="2">
    <source>
        <dbReference type="EMBL" id="GLB50032.1"/>
    </source>
</evidence>
<dbReference type="EMBL" id="BRVO01000002">
    <property type="protein sequence ID" value="GLB50032.1"/>
    <property type="molecule type" value="Genomic_DNA"/>
</dbReference>
<accession>A0ABQ5ML03</accession>
<name>A0ABQ5ML03_9FLAO</name>
<sequence>MKKIVLLIALVALPFLSKAQSDFDKFEDMDDVTTVVVNQRMFEMFVHIDSDDPEAKSLMDMVKSLKGLRLFTTESEAVSKDMTATVNKYIKSGGLEELMRVKDKDANVKIYIREGKDKDHVKELLMFIQGISDVNIEGRKVESVLLSIVGDIDLNQIGELTKSMNLPSQLNNAQKK</sequence>
<gene>
    <name evidence="2" type="ORF">Y10_24000</name>
</gene>
<evidence type="ECO:0000256" key="1">
    <source>
        <dbReference type="SAM" id="SignalP"/>
    </source>
</evidence>
<keyword evidence="1" id="KW-0732">Signal</keyword>
<comment type="caution">
    <text evidence="2">The sequence shown here is derived from an EMBL/GenBank/DDBJ whole genome shotgun (WGS) entry which is preliminary data.</text>
</comment>
<dbReference type="Proteomes" id="UP001143543">
    <property type="component" value="Unassembled WGS sequence"/>
</dbReference>
<reference evidence="2" key="1">
    <citation type="submission" date="2022-07" db="EMBL/GenBank/DDBJ databases">
        <title>Taxonomy of Novel Oxalotrophic and Methylotrophic Bacteria.</title>
        <authorList>
            <person name="Sahin N."/>
            <person name="Tani A."/>
        </authorList>
    </citation>
    <scope>NUCLEOTIDE SEQUENCE</scope>
    <source>
        <strain evidence="2">Y10</strain>
    </source>
</reference>
<feature type="chain" id="PRO_5045791744" description="DUF4252 domain-containing protein" evidence="1">
    <location>
        <begin position="20"/>
        <end position="176"/>
    </location>
</feature>
<feature type="signal peptide" evidence="1">
    <location>
        <begin position="1"/>
        <end position="19"/>
    </location>
</feature>
<protein>
    <recommendedName>
        <fullName evidence="4">DUF4252 domain-containing protein</fullName>
    </recommendedName>
</protein>
<dbReference type="InterPro" id="IPR025348">
    <property type="entry name" value="DUF4252"/>
</dbReference>